<keyword evidence="5" id="KW-0547">Nucleotide-binding</keyword>
<evidence type="ECO:0000313" key="13">
    <source>
        <dbReference type="EMBL" id="TCC51510.1"/>
    </source>
</evidence>
<dbReference type="PANTHER" id="PTHR24421:SF10">
    <property type="entry name" value="NITRATE_NITRITE SENSOR PROTEIN NARQ"/>
    <property type="match status" value="1"/>
</dbReference>
<dbReference type="InterPro" id="IPR011712">
    <property type="entry name" value="Sig_transdc_His_kin_sub3_dim/P"/>
</dbReference>
<comment type="caution">
    <text evidence="13">The sequence shown here is derived from an EMBL/GenBank/DDBJ whole genome shotgun (WGS) entry which is preliminary data.</text>
</comment>
<evidence type="ECO:0000256" key="8">
    <source>
        <dbReference type="ARBA" id="ARBA00023012"/>
    </source>
</evidence>
<organism evidence="13 14">
    <name type="scientific">Kribbella pittospori</name>
    <dbReference type="NCBI Taxonomy" id="722689"/>
    <lineage>
        <taxon>Bacteria</taxon>
        <taxon>Bacillati</taxon>
        <taxon>Actinomycetota</taxon>
        <taxon>Actinomycetes</taxon>
        <taxon>Propionibacteriales</taxon>
        <taxon>Kribbellaceae</taxon>
        <taxon>Kribbella</taxon>
    </lineage>
</organism>
<evidence type="ECO:0000256" key="2">
    <source>
        <dbReference type="ARBA" id="ARBA00012438"/>
    </source>
</evidence>
<protein>
    <recommendedName>
        <fullName evidence="2">histidine kinase</fullName>
        <ecNumber evidence="2">2.7.13.3</ecNumber>
    </recommendedName>
</protein>
<name>A0A4R0JXH2_9ACTN</name>
<feature type="transmembrane region" description="Helical" evidence="10">
    <location>
        <begin position="34"/>
        <end position="54"/>
    </location>
</feature>
<comment type="catalytic activity">
    <reaction evidence="1">
        <text>ATP + protein L-histidine = ADP + protein N-phospho-L-histidine.</text>
        <dbReference type="EC" id="2.7.13.3"/>
    </reaction>
</comment>
<dbReference type="Gene3D" id="1.20.5.1930">
    <property type="match status" value="1"/>
</dbReference>
<dbReference type="GO" id="GO:0046983">
    <property type="term" value="F:protein dimerization activity"/>
    <property type="evidence" value="ECO:0007669"/>
    <property type="project" value="InterPro"/>
</dbReference>
<evidence type="ECO:0000256" key="3">
    <source>
        <dbReference type="ARBA" id="ARBA00022553"/>
    </source>
</evidence>
<keyword evidence="3" id="KW-0597">Phosphoprotein</keyword>
<keyword evidence="14" id="KW-1185">Reference proteome</keyword>
<evidence type="ECO:0000256" key="5">
    <source>
        <dbReference type="ARBA" id="ARBA00022741"/>
    </source>
</evidence>
<dbReference type="Gene3D" id="3.30.565.10">
    <property type="entry name" value="Histidine kinase-like ATPase, C-terminal domain"/>
    <property type="match status" value="1"/>
</dbReference>
<dbReference type="Pfam" id="PF23539">
    <property type="entry name" value="DUF7134"/>
    <property type="match status" value="1"/>
</dbReference>
<evidence type="ECO:0000256" key="6">
    <source>
        <dbReference type="ARBA" id="ARBA00022777"/>
    </source>
</evidence>
<dbReference type="GO" id="GO:0000155">
    <property type="term" value="F:phosphorelay sensor kinase activity"/>
    <property type="evidence" value="ECO:0007669"/>
    <property type="project" value="InterPro"/>
</dbReference>
<dbReference type="CDD" id="cd16917">
    <property type="entry name" value="HATPase_UhpB-NarQ-NarX-like"/>
    <property type="match status" value="1"/>
</dbReference>
<feature type="domain" description="DUF7134" evidence="12">
    <location>
        <begin position="2"/>
        <end position="152"/>
    </location>
</feature>
<feature type="transmembrane region" description="Helical" evidence="10">
    <location>
        <begin position="9"/>
        <end position="28"/>
    </location>
</feature>
<evidence type="ECO:0000256" key="4">
    <source>
        <dbReference type="ARBA" id="ARBA00022679"/>
    </source>
</evidence>
<proteinExistence type="predicted"/>
<evidence type="ECO:0000256" key="7">
    <source>
        <dbReference type="ARBA" id="ARBA00022840"/>
    </source>
</evidence>
<dbReference type="GO" id="GO:0016020">
    <property type="term" value="C:membrane"/>
    <property type="evidence" value="ECO:0007669"/>
    <property type="project" value="InterPro"/>
</dbReference>
<dbReference type="EMBL" id="SJKB01000023">
    <property type="protein sequence ID" value="TCC51510.1"/>
    <property type="molecule type" value="Genomic_DNA"/>
</dbReference>
<keyword evidence="8" id="KW-0902">Two-component regulatory system</keyword>
<keyword evidence="7" id="KW-0067">ATP-binding</keyword>
<dbReference type="Pfam" id="PF07730">
    <property type="entry name" value="HisKA_3"/>
    <property type="match status" value="1"/>
</dbReference>
<keyword evidence="10" id="KW-0812">Transmembrane</keyword>
<keyword evidence="6" id="KW-0418">Kinase</keyword>
<accession>A0A4R0JXH2</accession>
<keyword evidence="10" id="KW-1133">Transmembrane helix</keyword>
<evidence type="ECO:0000313" key="14">
    <source>
        <dbReference type="Proteomes" id="UP000291144"/>
    </source>
</evidence>
<feature type="region of interest" description="Disordered" evidence="9">
    <location>
        <begin position="386"/>
        <end position="419"/>
    </location>
</feature>
<evidence type="ECO:0000259" key="11">
    <source>
        <dbReference type="Pfam" id="PF07730"/>
    </source>
</evidence>
<dbReference type="InterPro" id="IPR055558">
    <property type="entry name" value="DUF7134"/>
</dbReference>
<dbReference type="AlphaFoldDB" id="A0A4R0JXH2"/>
<feature type="transmembrane region" description="Helical" evidence="10">
    <location>
        <begin position="133"/>
        <end position="156"/>
    </location>
</feature>
<evidence type="ECO:0000256" key="1">
    <source>
        <dbReference type="ARBA" id="ARBA00000085"/>
    </source>
</evidence>
<gene>
    <name evidence="13" type="ORF">E0H73_41065</name>
</gene>
<dbReference type="EC" id="2.7.13.3" evidence="2"/>
<feature type="transmembrane region" description="Helical" evidence="10">
    <location>
        <begin position="188"/>
        <end position="207"/>
    </location>
</feature>
<keyword evidence="10" id="KW-0472">Membrane</keyword>
<evidence type="ECO:0000256" key="10">
    <source>
        <dbReference type="SAM" id="Phobius"/>
    </source>
</evidence>
<dbReference type="InterPro" id="IPR050482">
    <property type="entry name" value="Sensor_HK_TwoCompSys"/>
</dbReference>
<dbReference type="RefSeq" id="WP_131365933.1">
    <property type="nucleotide sequence ID" value="NZ_SJKB01000023.1"/>
</dbReference>
<feature type="transmembrane region" description="Helical" evidence="10">
    <location>
        <begin position="61"/>
        <end position="82"/>
    </location>
</feature>
<reference evidence="13 14" key="1">
    <citation type="submission" date="2019-02" db="EMBL/GenBank/DDBJ databases">
        <title>Kribbella capetownensis sp. nov. and Kribbella speibonae sp. nov., isolated from soil.</title>
        <authorList>
            <person name="Curtis S.M."/>
            <person name="Norton I."/>
            <person name="Everest G.J."/>
            <person name="Meyers P.R."/>
        </authorList>
    </citation>
    <scope>NUCLEOTIDE SEQUENCE [LARGE SCALE GENOMIC DNA]</scope>
    <source>
        <strain evidence="13 14">NRRL B-24813</strain>
    </source>
</reference>
<feature type="domain" description="Signal transduction histidine kinase subgroup 3 dimerisation and phosphoacceptor" evidence="11">
    <location>
        <begin position="177"/>
        <end position="240"/>
    </location>
</feature>
<dbReference type="SUPFAM" id="SSF55874">
    <property type="entry name" value="ATPase domain of HSP90 chaperone/DNA topoisomerase II/histidine kinase"/>
    <property type="match status" value="1"/>
</dbReference>
<evidence type="ECO:0000259" key="12">
    <source>
        <dbReference type="Pfam" id="PF23539"/>
    </source>
</evidence>
<keyword evidence="4" id="KW-0808">Transferase</keyword>
<dbReference type="PANTHER" id="PTHR24421">
    <property type="entry name" value="NITRATE/NITRITE SENSOR PROTEIN NARX-RELATED"/>
    <property type="match status" value="1"/>
</dbReference>
<dbReference type="OrthoDB" id="227596at2"/>
<dbReference type="InterPro" id="IPR036890">
    <property type="entry name" value="HATPase_C_sf"/>
</dbReference>
<dbReference type="GO" id="GO:0005524">
    <property type="term" value="F:ATP binding"/>
    <property type="evidence" value="ECO:0007669"/>
    <property type="project" value="UniProtKB-KW"/>
</dbReference>
<sequence length="419" mass="44915">MRFIRRRPVMIDLLVALGLCVLDLLVSWDTDRSGGLSGGVATPVYAVAGYLALVWRRRYPLAVYLVMLVHSILAYIVVPGFVPTLGVWLALYTVASRCSRLTSLCALVAAYVPTALNVADEVRRAPPAERSDAFLVSAVLGVLFTTIVFGVGRWVAWSRRQRQLVAELAAAEAVTAERNRIARDMHDIVAHSVSLMLLQAGAAAAVLTTAPASAARALQTVDTLGQQAIRELHHLLGVLDSGSSDPDATTPPNVAHIVDLVRQLSTSGVPIAFTVTGAPESVDPGVDVCAYRIAQEALTNIVKYSDVTTTAGVQVRWGHEEVVLDFRNTSNRRRRPGSHRLSTGHGLVGMRERAKAVGGRCESERLDDGTFHVVAVLPHRMPALLAGQAPAAQQSDRGRPASDPADSRPTVNAKPESSQ</sequence>
<dbReference type="Proteomes" id="UP000291144">
    <property type="component" value="Unassembled WGS sequence"/>
</dbReference>
<evidence type="ECO:0000256" key="9">
    <source>
        <dbReference type="SAM" id="MobiDB-lite"/>
    </source>
</evidence>